<evidence type="ECO:0000256" key="1">
    <source>
        <dbReference type="SAM" id="MobiDB-lite"/>
    </source>
</evidence>
<keyword evidence="2" id="KW-0812">Transmembrane</keyword>
<feature type="region of interest" description="Disordered" evidence="1">
    <location>
        <begin position="1"/>
        <end position="59"/>
    </location>
</feature>
<comment type="caution">
    <text evidence="3">The sequence shown here is derived from an EMBL/GenBank/DDBJ whole genome shotgun (WGS) entry which is preliminary data.</text>
</comment>
<name>A0A024G695_9STRA</name>
<keyword evidence="2" id="KW-1133">Transmembrane helix</keyword>
<keyword evidence="4" id="KW-1185">Reference proteome</keyword>
<reference evidence="3 4" key="1">
    <citation type="submission" date="2012-05" db="EMBL/GenBank/DDBJ databases">
        <title>Recombination and specialization in a pathogen metapopulation.</title>
        <authorList>
            <person name="Gardiner A."/>
            <person name="Kemen E."/>
            <person name="Schultz-Larsen T."/>
            <person name="MacLean D."/>
            <person name="Van Oosterhout C."/>
            <person name="Jones J.D.G."/>
        </authorList>
    </citation>
    <scope>NUCLEOTIDE SEQUENCE [LARGE SCALE GENOMIC DNA]</scope>
    <source>
        <strain evidence="3 4">Ac Nc2</strain>
    </source>
</reference>
<proteinExistence type="predicted"/>
<evidence type="ECO:0000313" key="3">
    <source>
        <dbReference type="EMBL" id="CCI42277.1"/>
    </source>
</evidence>
<evidence type="ECO:0000256" key="2">
    <source>
        <dbReference type="SAM" id="Phobius"/>
    </source>
</evidence>
<protein>
    <submittedName>
        <fullName evidence="3">Uncharacterized protein</fullName>
    </submittedName>
</protein>
<evidence type="ECO:0000313" key="4">
    <source>
        <dbReference type="Proteomes" id="UP000053237"/>
    </source>
</evidence>
<dbReference type="InParanoid" id="A0A024G695"/>
<accession>A0A024G695</accession>
<dbReference type="EMBL" id="CAIX01000031">
    <property type="protein sequence ID" value="CCI42277.1"/>
    <property type="molecule type" value="Genomic_DNA"/>
</dbReference>
<dbReference type="Proteomes" id="UP000053237">
    <property type="component" value="Unassembled WGS sequence"/>
</dbReference>
<dbReference type="OrthoDB" id="76324at2759"/>
<dbReference type="AlphaFoldDB" id="A0A024G695"/>
<sequence>MPTRDAPTDHTFENAKQMGSPDDTIESEQTAFKSSESHPSAAESTPIHYRQTETGSAGTSKIVGDKQTAAIVMSPEMKIIGGLILLLLFLVFLLFILWDRYGKQVSELYTSNQSCSAEESGGHRKTELSQVKKQRREVRTLIDQKKDDYSMYRQLPTFFYEYSRQTKKPKSHEL</sequence>
<feature type="compositionally biased region" description="Basic and acidic residues" evidence="1">
    <location>
        <begin position="1"/>
        <end position="13"/>
    </location>
</feature>
<gene>
    <name evidence="3" type="ORF">BN9_030610</name>
</gene>
<feature type="transmembrane region" description="Helical" evidence="2">
    <location>
        <begin position="79"/>
        <end position="98"/>
    </location>
</feature>
<feature type="compositionally biased region" description="Polar residues" evidence="1">
    <location>
        <begin position="27"/>
        <end position="38"/>
    </location>
</feature>
<keyword evidence="2" id="KW-0472">Membrane</keyword>
<organism evidence="3 4">
    <name type="scientific">Albugo candida</name>
    <dbReference type="NCBI Taxonomy" id="65357"/>
    <lineage>
        <taxon>Eukaryota</taxon>
        <taxon>Sar</taxon>
        <taxon>Stramenopiles</taxon>
        <taxon>Oomycota</taxon>
        <taxon>Peronosporomycetes</taxon>
        <taxon>Albuginales</taxon>
        <taxon>Albuginaceae</taxon>
        <taxon>Albugo</taxon>
    </lineage>
</organism>